<sequence>MLSFVLFLVRWSASQEMELCVPKSDEAIQHLKEAYDSERGLLHQNALQARARANVVSEGVFSIVKEAFEIDQNSDKSEINFYLEELASDQQAYRLENWKANCKRFPVWILPFRNPPNCGVVRFGNF</sequence>
<keyword evidence="3" id="KW-1185">Reference proteome</keyword>
<reference evidence="2 3" key="1">
    <citation type="submission" date="2024-08" db="EMBL/GenBank/DDBJ databases">
        <authorList>
            <person name="Cucini C."/>
            <person name="Frati F."/>
        </authorList>
    </citation>
    <scope>NUCLEOTIDE SEQUENCE [LARGE SCALE GENOMIC DNA]</scope>
</reference>
<feature type="chain" id="PRO_5045436593" evidence="1">
    <location>
        <begin position="17"/>
        <end position="126"/>
    </location>
</feature>
<proteinExistence type="predicted"/>
<organism evidence="2 3">
    <name type="scientific">Orchesella dallaii</name>
    <dbReference type="NCBI Taxonomy" id="48710"/>
    <lineage>
        <taxon>Eukaryota</taxon>
        <taxon>Metazoa</taxon>
        <taxon>Ecdysozoa</taxon>
        <taxon>Arthropoda</taxon>
        <taxon>Hexapoda</taxon>
        <taxon>Collembola</taxon>
        <taxon>Entomobryomorpha</taxon>
        <taxon>Entomobryoidea</taxon>
        <taxon>Orchesellidae</taxon>
        <taxon>Orchesellinae</taxon>
        <taxon>Orchesella</taxon>
    </lineage>
</organism>
<dbReference type="Proteomes" id="UP001642540">
    <property type="component" value="Unassembled WGS sequence"/>
</dbReference>
<protein>
    <submittedName>
        <fullName evidence="2">Uncharacterized protein</fullName>
    </submittedName>
</protein>
<evidence type="ECO:0000313" key="3">
    <source>
        <dbReference type="Proteomes" id="UP001642540"/>
    </source>
</evidence>
<comment type="caution">
    <text evidence="2">The sequence shown here is derived from an EMBL/GenBank/DDBJ whole genome shotgun (WGS) entry which is preliminary data.</text>
</comment>
<evidence type="ECO:0000256" key="1">
    <source>
        <dbReference type="SAM" id="SignalP"/>
    </source>
</evidence>
<dbReference type="EMBL" id="CAXLJM020000177">
    <property type="protein sequence ID" value="CAL8148794.1"/>
    <property type="molecule type" value="Genomic_DNA"/>
</dbReference>
<keyword evidence="1" id="KW-0732">Signal</keyword>
<gene>
    <name evidence="2" type="ORF">ODALV1_LOCUS31533</name>
</gene>
<evidence type="ECO:0000313" key="2">
    <source>
        <dbReference type="EMBL" id="CAL8148794.1"/>
    </source>
</evidence>
<name>A0ABP1S9Y7_9HEXA</name>
<feature type="signal peptide" evidence="1">
    <location>
        <begin position="1"/>
        <end position="16"/>
    </location>
</feature>
<accession>A0ABP1S9Y7</accession>